<sequence length="130" mass="15006">MAKRQAYVRYSARDVRLAARRNHEKTATFMEKYRYRAGVEATMSEYDRQTGVKKLRVRGMRAVRFAAVLKARGINIRRAAMCRKRRNRLNTPLVGPLYVIVLAFLDIKDHLMPNDASSVACQAKYARLSI</sequence>
<keyword evidence="1" id="KW-0812">Transmembrane</keyword>
<proteinExistence type="predicted"/>
<feature type="domain" description="Transposase DDE" evidence="2">
    <location>
        <begin position="9"/>
        <end position="78"/>
    </location>
</feature>
<dbReference type="Proteomes" id="UP000229740">
    <property type="component" value="Unassembled WGS sequence"/>
</dbReference>
<comment type="caution">
    <text evidence="3">The sequence shown here is derived from an EMBL/GenBank/DDBJ whole genome shotgun (WGS) entry which is preliminary data.</text>
</comment>
<evidence type="ECO:0000256" key="1">
    <source>
        <dbReference type="SAM" id="Phobius"/>
    </source>
</evidence>
<evidence type="ECO:0000313" key="3">
    <source>
        <dbReference type="EMBL" id="PID55699.1"/>
    </source>
</evidence>
<keyword evidence="1" id="KW-1133">Transmembrane helix</keyword>
<evidence type="ECO:0000313" key="4">
    <source>
        <dbReference type="Proteomes" id="UP000229740"/>
    </source>
</evidence>
<feature type="transmembrane region" description="Helical" evidence="1">
    <location>
        <begin position="87"/>
        <end position="105"/>
    </location>
</feature>
<protein>
    <recommendedName>
        <fullName evidence="2">Transposase DDE domain-containing protein</fullName>
    </recommendedName>
</protein>
<dbReference type="InterPro" id="IPR025668">
    <property type="entry name" value="Tnp_DDE_dom"/>
</dbReference>
<dbReference type="Pfam" id="PF13751">
    <property type="entry name" value="DDE_Tnp_1_6"/>
    <property type="match status" value="1"/>
</dbReference>
<dbReference type="AlphaFoldDB" id="A0A2G6E0T8"/>
<dbReference type="EMBL" id="PDPS01000049">
    <property type="protein sequence ID" value="PID55699.1"/>
    <property type="molecule type" value="Genomic_DNA"/>
</dbReference>
<name>A0A2G6E0T8_9BACT</name>
<evidence type="ECO:0000259" key="2">
    <source>
        <dbReference type="Pfam" id="PF13751"/>
    </source>
</evidence>
<gene>
    <name evidence="3" type="ORF">CSB45_14800</name>
</gene>
<reference evidence="3 4" key="1">
    <citation type="submission" date="2017-10" db="EMBL/GenBank/DDBJ databases">
        <title>Novel microbial diversity and functional potential in the marine mammal oral microbiome.</title>
        <authorList>
            <person name="Dudek N.K."/>
            <person name="Sun C.L."/>
            <person name="Burstein D."/>
            <person name="Kantor R.S."/>
            <person name="Aliaga Goltsman D.S."/>
            <person name="Bik E.M."/>
            <person name="Thomas B.C."/>
            <person name="Banfield J.F."/>
            <person name="Relman D.A."/>
        </authorList>
    </citation>
    <scope>NUCLEOTIDE SEQUENCE [LARGE SCALE GENOMIC DNA]</scope>
    <source>
        <strain evidence="3">DOLZORAL124_49_17</strain>
    </source>
</reference>
<keyword evidence="1" id="KW-0472">Membrane</keyword>
<organism evidence="3 4">
    <name type="scientific">candidate division KSB3 bacterium</name>
    <dbReference type="NCBI Taxonomy" id="2044937"/>
    <lineage>
        <taxon>Bacteria</taxon>
        <taxon>candidate division KSB3</taxon>
    </lineage>
</organism>
<accession>A0A2G6E0T8</accession>